<organism evidence="2 3">
    <name type="scientific">Paracoccidioides brasiliensis</name>
    <dbReference type="NCBI Taxonomy" id="121759"/>
    <lineage>
        <taxon>Eukaryota</taxon>
        <taxon>Fungi</taxon>
        <taxon>Dikarya</taxon>
        <taxon>Ascomycota</taxon>
        <taxon>Pezizomycotina</taxon>
        <taxon>Eurotiomycetes</taxon>
        <taxon>Eurotiomycetidae</taxon>
        <taxon>Onygenales</taxon>
        <taxon>Ajellomycetaceae</taxon>
        <taxon>Paracoccidioides</taxon>
    </lineage>
</organism>
<evidence type="ECO:0000256" key="1">
    <source>
        <dbReference type="SAM" id="MobiDB-lite"/>
    </source>
</evidence>
<dbReference type="AlphaFoldDB" id="A0A1D2JIP8"/>
<dbReference type="EMBL" id="LZYO01000076">
    <property type="protein sequence ID" value="ODH38264.1"/>
    <property type="molecule type" value="Genomic_DNA"/>
</dbReference>
<feature type="compositionally biased region" description="Polar residues" evidence="1">
    <location>
        <begin position="104"/>
        <end position="125"/>
    </location>
</feature>
<feature type="compositionally biased region" description="Polar residues" evidence="1">
    <location>
        <begin position="81"/>
        <end position="91"/>
    </location>
</feature>
<sequence>MMMLYDPSKIGCILTDATPELAVSLSMMQQQQGQRSVSASTASMGYPGEGLWTTACICATTFPDAPKSQFQSSPPICKYPKQNQSSHTRPLTNAEKWGAAGLKSRTSPTKSNAQSAPSQSLQLRNYSKHPSRSSPWRIFVLGDQSIKTSEIQRCINGSFMAVGAVVPVDRQALKFHDAAD</sequence>
<evidence type="ECO:0000313" key="2">
    <source>
        <dbReference type="EMBL" id="ODH38264.1"/>
    </source>
</evidence>
<comment type="caution">
    <text evidence="2">The sequence shown here is derived from an EMBL/GenBank/DDBJ whole genome shotgun (WGS) entry which is preliminary data.</text>
</comment>
<evidence type="ECO:0000313" key="3">
    <source>
        <dbReference type="Proteomes" id="UP000242814"/>
    </source>
</evidence>
<reference evidence="2 3" key="1">
    <citation type="submission" date="2016-06" db="EMBL/GenBank/DDBJ databases">
        <authorList>
            <person name="Kjaerup R.B."/>
            <person name="Dalgaard T.S."/>
            <person name="Juul-Madsen H.R."/>
        </authorList>
    </citation>
    <scope>NUCLEOTIDE SEQUENCE [LARGE SCALE GENOMIC DNA]</scope>
    <source>
        <strain evidence="2 3">Pb300</strain>
    </source>
</reference>
<dbReference type="VEuPathDB" id="FungiDB:PABG_05273"/>
<name>A0A1D2JIP8_PARBR</name>
<accession>A0A1D2JIP8</accession>
<dbReference type="Proteomes" id="UP000242814">
    <property type="component" value="Unassembled WGS sequence"/>
</dbReference>
<protein>
    <submittedName>
        <fullName evidence="2">Uncharacterized protein</fullName>
    </submittedName>
</protein>
<feature type="region of interest" description="Disordered" evidence="1">
    <location>
        <begin position="71"/>
        <end position="132"/>
    </location>
</feature>
<gene>
    <name evidence="2" type="ORF">ACO22_02447</name>
</gene>
<proteinExistence type="predicted"/>